<evidence type="ECO:0000313" key="3">
    <source>
        <dbReference type="EMBL" id="MBR7838340.1"/>
    </source>
</evidence>
<evidence type="ECO:0000256" key="1">
    <source>
        <dbReference type="SAM" id="MobiDB-lite"/>
    </source>
</evidence>
<evidence type="ECO:0000256" key="2">
    <source>
        <dbReference type="SAM" id="SignalP"/>
    </source>
</evidence>
<dbReference type="Proteomes" id="UP000675781">
    <property type="component" value="Unassembled WGS sequence"/>
</dbReference>
<protein>
    <recommendedName>
        <fullName evidence="5">Sensor domain-containing protein</fullName>
    </recommendedName>
</protein>
<organism evidence="3 4">
    <name type="scientific">Actinospica durhamensis</name>
    <dbReference type="NCBI Taxonomy" id="1508375"/>
    <lineage>
        <taxon>Bacteria</taxon>
        <taxon>Bacillati</taxon>
        <taxon>Actinomycetota</taxon>
        <taxon>Actinomycetes</taxon>
        <taxon>Catenulisporales</taxon>
        <taxon>Actinospicaceae</taxon>
        <taxon>Actinospica</taxon>
    </lineage>
</organism>
<evidence type="ECO:0008006" key="5">
    <source>
        <dbReference type="Google" id="ProtNLM"/>
    </source>
</evidence>
<dbReference type="EMBL" id="JAGSOG010000280">
    <property type="protein sequence ID" value="MBR7838340.1"/>
    <property type="molecule type" value="Genomic_DNA"/>
</dbReference>
<feature type="chain" id="PRO_5037184174" description="Sensor domain-containing protein" evidence="2">
    <location>
        <begin position="25"/>
        <end position="240"/>
    </location>
</feature>
<dbReference type="PROSITE" id="PS51257">
    <property type="entry name" value="PROKAR_LIPOPROTEIN"/>
    <property type="match status" value="1"/>
</dbReference>
<dbReference type="AlphaFoldDB" id="A0A941EU24"/>
<proteinExistence type="predicted"/>
<name>A0A941EU24_9ACTN</name>
<sequence>MHARISSRSVSGLLALAVLPLSLAACTGASSGGADPVGGGASAASTSANPDSGLPTGTLLKGDLLTSGLPSGYALDSTGTVDTGESFQDPSATAAAPACSALDATGWISLAGFSAVSFAQSDYIDKGDSEEFAQEIDTYQGTSSQDVMTALSKIATRCPSFSDTQTHSTVKVVVSTASTPGDGSVTIALHDTSWVGFTTLVAVRVNHSVVSVLSSATSGSDTFAAQRAASIVANLKAGAN</sequence>
<feature type="signal peptide" evidence="2">
    <location>
        <begin position="1"/>
        <end position="24"/>
    </location>
</feature>
<reference evidence="3" key="1">
    <citation type="submission" date="2021-04" db="EMBL/GenBank/DDBJ databases">
        <title>Genome based classification of Actinospica acidithermotolerans sp. nov., an actinobacterium isolated from an Indonesian hot spring.</title>
        <authorList>
            <person name="Kusuma A.B."/>
            <person name="Putra K.E."/>
            <person name="Nafisah S."/>
            <person name="Loh J."/>
            <person name="Nouioui I."/>
            <person name="Goodfellow M."/>
        </authorList>
    </citation>
    <scope>NUCLEOTIDE SEQUENCE</scope>
    <source>
        <strain evidence="3">CSCA 57</strain>
    </source>
</reference>
<keyword evidence="2" id="KW-0732">Signal</keyword>
<accession>A0A941EU24</accession>
<gene>
    <name evidence="3" type="ORF">KDL01_34035</name>
</gene>
<evidence type="ECO:0000313" key="4">
    <source>
        <dbReference type="Proteomes" id="UP000675781"/>
    </source>
</evidence>
<comment type="caution">
    <text evidence="3">The sequence shown here is derived from an EMBL/GenBank/DDBJ whole genome shotgun (WGS) entry which is preliminary data.</text>
</comment>
<feature type="region of interest" description="Disordered" evidence="1">
    <location>
        <begin position="36"/>
        <end position="55"/>
    </location>
</feature>
<keyword evidence="4" id="KW-1185">Reference proteome</keyword>
<dbReference type="RefSeq" id="WP_212532797.1">
    <property type="nucleotide sequence ID" value="NZ_JAGSOG010000280.1"/>
</dbReference>